<organism evidence="1 2">
    <name type="scientific">Catharanthus roseus</name>
    <name type="common">Madagascar periwinkle</name>
    <name type="synonym">Vinca rosea</name>
    <dbReference type="NCBI Taxonomy" id="4058"/>
    <lineage>
        <taxon>Eukaryota</taxon>
        <taxon>Viridiplantae</taxon>
        <taxon>Streptophyta</taxon>
        <taxon>Embryophyta</taxon>
        <taxon>Tracheophyta</taxon>
        <taxon>Spermatophyta</taxon>
        <taxon>Magnoliopsida</taxon>
        <taxon>eudicotyledons</taxon>
        <taxon>Gunneridae</taxon>
        <taxon>Pentapetalae</taxon>
        <taxon>asterids</taxon>
        <taxon>lamiids</taxon>
        <taxon>Gentianales</taxon>
        <taxon>Apocynaceae</taxon>
        <taxon>Rauvolfioideae</taxon>
        <taxon>Vinceae</taxon>
        <taxon>Catharanthinae</taxon>
        <taxon>Catharanthus</taxon>
    </lineage>
</organism>
<proteinExistence type="predicted"/>
<evidence type="ECO:0000313" key="2">
    <source>
        <dbReference type="Proteomes" id="UP001060085"/>
    </source>
</evidence>
<evidence type="ECO:0000313" key="1">
    <source>
        <dbReference type="EMBL" id="KAI5679352.1"/>
    </source>
</evidence>
<comment type="caution">
    <text evidence="1">The sequence shown here is derived from an EMBL/GenBank/DDBJ whole genome shotgun (WGS) entry which is preliminary data.</text>
</comment>
<protein>
    <submittedName>
        <fullName evidence="1">Uncharacterized protein</fullName>
    </submittedName>
</protein>
<dbReference type="Proteomes" id="UP001060085">
    <property type="component" value="Linkage Group LG02"/>
</dbReference>
<name>A0ACC0C396_CATRO</name>
<accession>A0ACC0C396</accession>
<sequence length="384" mass="43875">MSRPPPLHTCGASFLAIIHNACRKAQQLNGPFGKLAKGISKSMNLALPFVYTMQYQWLAILSFIDDWILTLERFLEAIFPPSTLLFNKIDKLVYIVEVMPGLFDEALNRFSLIVHPVQFFDNAMLQILTRWGWDNCTKEKDIMIDMVSNNTKSHMNGETDQSNCENYPHEEKLLSELNTMENEVKRENENYTVDQAESQITKKNEDMSGETDHLNCDNCPFEEKLLPELDTNKNNDKYDVESSSCTSESEDLIPAPVFYDSSHNKSMSLNQVELPIIEKKEEESKPCTNLEYQTPLKSIKEKEKTFSYAEIVGNIGSQDKGKSNIGVKFEEKSTIGEERKGGNAQEELGGSKVGKGKKKDNEKRIQEMDQKKDPVLELFESRWL</sequence>
<reference evidence="2" key="1">
    <citation type="journal article" date="2023" name="Nat. Plants">
        <title>Single-cell RNA sequencing provides a high-resolution roadmap for understanding the multicellular compartmentation of specialized metabolism.</title>
        <authorList>
            <person name="Sun S."/>
            <person name="Shen X."/>
            <person name="Li Y."/>
            <person name="Li Y."/>
            <person name="Wang S."/>
            <person name="Li R."/>
            <person name="Zhang H."/>
            <person name="Shen G."/>
            <person name="Guo B."/>
            <person name="Wei J."/>
            <person name="Xu J."/>
            <person name="St-Pierre B."/>
            <person name="Chen S."/>
            <person name="Sun C."/>
        </authorList>
    </citation>
    <scope>NUCLEOTIDE SEQUENCE [LARGE SCALE GENOMIC DNA]</scope>
</reference>
<dbReference type="EMBL" id="CM044702">
    <property type="protein sequence ID" value="KAI5679352.1"/>
    <property type="molecule type" value="Genomic_DNA"/>
</dbReference>
<keyword evidence="2" id="KW-1185">Reference proteome</keyword>
<gene>
    <name evidence="1" type="ORF">M9H77_10302</name>
</gene>